<dbReference type="AlphaFoldDB" id="A0A0Q9YYA8"/>
<keyword evidence="3" id="KW-1185">Reference proteome</keyword>
<accession>A0A0Q9YYA8</accession>
<gene>
    <name evidence="2" type="ORF">HT99x_007010</name>
    <name evidence="1" type="ORF">HT99x_01711</name>
</gene>
<reference evidence="2" key="3">
    <citation type="submission" date="2021-06" db="EMBL/GenBank/DDBJ databases">
        <title>Genomic Description and Analysis of Intracellular Bacteria, Candidatus Berkiella cookevillensis and Candidatus Berkiella aquae.</title>
        <authorList>
            <person name="Kidane D.T."/>
            <person name="Mehari Y.T."/>
            <person name="Rice F.C."/>
            <person name="Arivett B.A."/>
            <person name="Farone A.L."/>
            <person name="Berk S.G."/>
            <person name="Farone M.B."/>
        </authorList>
    </citation>
    <scope>NUCLEOTIDE SEQUENCE</scope>
    <source>
        <strain evidence="2">HT99</strain>
    </source>
</reference>
<dbReference type="InterPro" id="IPR007825">
    <property type="entry name" value="Major_OMP_Legionella"/>
</dbReference>
<reference evidence="1" key="1">
    <citation type="submission" date="2015-09" db="EMBL/GenBank/DDBJ databases">
        <title>Draft Genome Sequences of Two Novel Amoeba-resistant Intranuclear Bacteria, Candidatus Berkiella cookevillensis and Candidatus Berkiella aquae.</title>
        <authorList>
            <person name="Mehari Y.T."/>
            <person name="Arivett B.A."/>
            <person name="Farone A.L."/>
            <person name="Gunderson J.H."/>
            <person name="Farone M.B."/>
        </authorList>
    </citation>
    <scope>NUCLEOTIDE SEQUENCE [LARGE SCALE GENOMIC DNA]</scope>
    <source>
        <strain evidence="1">HT99</strain>
    </source>
</reference>
<evidence type="ECO:0000313" key="1">
    <source>
        <dbReference type="EMBL" id="KRG21155.1"/>
    </source>
</evidence>
<dbReference type="Pfam" id="PF05150">
    <property type="entry name" value="Legionella_OMP"/>
    <property type="match status" value="1"/>
</dbReference>
<evidence type="ECO:0000313" key="2">
    <source>
        <dbReference type="EMBL" id="MCS5711177.1"/>
    </source>
</evidence>
<dbReference type="Proteomes" id="UP000051497">
    <property type="component" value="Unassembled WGS sequence"/>
</dbReference>
<proteinExistence type="predicted"/>
<dbReference type="OrthoDB" id="8134661at2"/>
<sequence>MKNLSKLALTLASTCYFTIGTAHTPLNSPSLVTIPTLTKAYEISASALWLQPSSSSLDYGIHTRPLPIENPHWVIRSINHNYKLGFDVGLGFIFPQSANNMELTWAHLSQSKSSADSDSSPDFMGPFFQIGPDANTIHSVEGHSKFKYDVINFEIGQFVNFGCRMQSRFFTGISGTSIQQNLTSIFAGDSVDPRFSLKTDNISKFTGVGPRFGISNLYHFTPSIGLVAEIAGSAYLGRMRSSLESVGTATVLAAAGINANPQSINTDNATRLVPAADGKLGLNYHLEFDKETLFKLEAGYKFAAYFNAIREVYPSTLAEVGGIITPIQTGGIFVGTMGQSQSNFAVNGPYLNGSVSFS</sequence>
<dbReference type="EMBL" id="LKAJ02000001">
    <property type="protein sequence ID" value="MCS5711177.1"/>
    <property type="molecule type" value="Genomic_DNA"/>
</dbReference>
<reference evidence="2" key="2">
    <citation type="journal article" date="2016" name="Genome Announc.">
        <title>Draft Genome Sequences of Two Novel Amoeba-Resistant Intranuclear Bacteria, 'Candidatus Berkiella cookevillensis' and 'Candidatus Berkiella aquae'.</title>
        <authorList>
            <person name="Mehari Y.T."/>
            <person name="Arivett B.A."/>
            <person name="Farone A.L."/>
            <person name="Gunderson J.H."/>
            <person name="Farone M.B."/>
        </authorList>
    </citation>
    <scope>NUCLEOTIDE SEQUENCE</scope>
    <source>
        <strain evidence="2">HT99</strain>
    </source>
</reference>
<dbReference type="RefSeq" id="WP_075066338.1">
    <property type="nucleotide sequence ID" value="NZ_LKAJ02000001.1"/>
</dbReference>
<protein>
    <submittedName>
        <fullName evidence="1">Legionella pneumophila major outer membrane protein</fullName>
    </submittedName>
</protein>
<name>A0A0Q9YYA8_9GAMM</name>
<organism evidence="1">
    <name type="scientific">Candidatus Berkiella aquae</name>
    <dbReference type="NCBI Taxonomy" id="295108"/>
    <lineage>
        <taxon>Bacteria</taxon>
        <taxon>Pseudomonadati</taxon>
        <taxon>Pseudomonadota</taxon>
        <taxon>Gammaproteobacteria</taxon>
        <taxon>Candidatus Berkiellales</taxon>
        <taxon>Candidatus Berkiellaceae</taxon>
        <taxon>Candidatus Berkiella</taxon>
    </lineage>
</organism>
<dbReference type="EMBL" id="LKAJ01000006">
    <property type="protein sequence ID" value="KRG21155.1"/>
    <property type="molecule type" value="Genomic_DNA"/>
</dbReference>
<evidence type="ECO:0000313" key="3">
    <source>
        <dbReference type="Proteomes" id="UP000051497"/>
    </source>
</evidence>
<comment type="caution">
    <text evidence="1">The sequence shown here is derived from an EMBL/GenBank/DDBJ whole genome shotgun (WGS) entry which is preliminary data.</text>
</comment>